<dbReference type="Proteomes" id="UP001227192">
    <property type="component" value="Unassembled WGS sequence"/>
</dbReference>
<gene>
    <name evidence="1" type="ORF">VN97_g10717</name>
</gene>
<dbReference type="AlphaFoldDB" id="A0AAI9T8G4"/>
<organism evidence="1 2">
    <name type="scientific">Penicillium thymicola</name>
    <dbReference type="NCBI Taxonomy" id="293382"/>
    <lineage>
        <taxon>Eukaryota</taxon>
        <taxon>Fungi</taxon>
        <taxon>Dikarya</taxon>
        <taxon>Ascomycota</taxon>
        <taxon>Pezizomycotina</taxon>
        <taxon>Eurotiomycetes</taxon>
        <taxon>Eurotiomycetidae</taxon>
        <taxon>Eurotiales</taxon>
        <taxon>Aspergillaceae</taxon>
        <taxon>Penicillium</taxon>
    </lineage>
</organism>
<keyword evidence="2" id="KW-1185">Reference proteome</keyword>
<comment type="caution">
    <text evidence="1">The sequence shown here is derived from an EMBL/GenBank/DDBJ whole genome shotgun (WGS) entry which is preliminary data.</text>
</comment>
<dbReference type="PANTHER" id="PTHR40636:SF1">
    <property type="entry name" value="CSBD-LIKE DOMAIN-CONTAINING PROTEIN"/>
    <property type="match status" value="1"/>
</dbReference>
<sequence>MTRFSANEKEQMKSGNRTVYVALPKNMKTRRAAKNDALNKHIVRMCKKLGDRALEALRAKKFRLESEAVSILVMPFGVPDEAANTVWTIRGGYGDTADKIAGAVRAQFSAEKDAEAFFGKVTVKRVLQNDVPNGQFMACFDKPAPWLLTPSLSKTRKKRKISQLDFLATNHLEVLWQETGEMIAWILHGKHKRSANCVYVSLSHRIITRFLKAHAPIYFCHPVSFDLHIYHNLQSSTSHSLTFIPKLKKIPSNSFNCTKFNQTVMPTESSQDKGVTGAAKFVTSTLGNTVGGVTRTVGGVAGTAGRGIGDTITSATGSTGEPIGNALGSASSGLQNGAEWVAQGTENAGKWK</sequence>
<proteinExistence type="predicted"/>
<dbReference type="EMBL" id="LACB01000520">
    <property type="protein sequence ID" value="KAJ9482710.1"/>
    <property type="molecule type" value="Genomic_DNA"/>
</dbReference>
<reference evidence="1" key="2">
    <citation type="journal article" date="2016" name="Fungal Biol.">
        <title>Ochratoxin A production by Penicillium thymicola.</title>
        <authorList>
            <person name="Nguyen H.D.T."/>
            <person name="McMullin D.R."/>
            <person name="Ponomareva E."/>
            <person name="Riley R."/>
            <person name="Pomraning K.R."/>
            <person name="Baker S.E."/>
            <person name="Seifert K.A."/>
        </authorList>
    </citation>
    <scope>NUCLEOTIDE SEQUENCE</scope>
    <source>
        <strain evidence="1">DAOM 180753</strain>
    </source>
</reference>
<dbReference type="PANTHER" id="PTHR40636">
    <property type="entry name" value="CSBD-LIKE DOMAIN-CONTAINING PROTEIN"/>
    <property type="match status" value="1"/>
</dbReference>
<protein>
    <submittedName>
        <fullName evidence="1">Uncharacterized protein</fullName>
    </submittedName>
</protein>
<evidence type="ECO:0000313" key="1">
    <source>
        <dbReference type="EMBL" id="KAJ9482710.1"/>
    </source>
</evidence>
<accession>A0AAI9T8G4</accession>
<reference evidence="1" key="1">
    <citation type="submission" date="2015-06" db="EMBL/GenBank/DDBJ databases">
        <authorList>
            <person name="Nguyen H."/>
        </authorList>
    </citation>
    <scope>NUCLEOTIDE SEQUENCE</scope>
    <source>
        <strain evidence="1">DAOM 180753</strain>
    </source>
</reference>
<name>A0AAI9T8G4_PENTH</name>
<evidence type="ECO:0000313" key="2">
    <source>
        <dbReference type="Proteomes" id="UP001227192"/>
    </source>
</evidence>